<feature type="active site" description="Proton acceptor" evidence="3">
    <location>
        <position position="113"/>
    </location>
</feature>
<comment type="caution">
    <text evidence="3 4">Lacks conserved residue(s) required for the propagation of feature annotation.</text>
</comment>
<dbReference type="Proteomes" id="UP000674143">
    <property type="component" value="Unassembled WGS sequence"/>
</dbReference>
<dbReference type="GO" id="GO:0005634">
    <property type="term" value="C:nucleus"/>
    <property type="evidence" value="ECO:0007669"/>
    <property type="project" value="TreeGrafter"/>
</dbReference>
<gene>
    <name evidence="6" type="ORF">LSCM4_00940</name>
</gene>
<feature type="binding site" evidence="3">
    <location>
        <position position="59"/>
    </location>
    <ligand>
        <name>substrate</name>
    </ligand>
</feature>
<dbReference type="RefSeq" id="XP_067059656.1">
    <property type="nucleotide sequence ID" value="XM_067203006.1"/>
</dbReference>
<comment type="domain">
    <text evidence="3">In contrast to class I sirtuins, class III sirtuins have only weak deacetylase activity. Difference in substrate specificity is probably due to a larger hydrophobic pocket with 2 residues (Tyr-56 and Arg-59) that bind to malonylated and succinylated substrates and define the specificity.</text>
</comment>
<keyword evidence="7" id="KW-1185">Reference proteome</keyword>
<comment type="catalytic activity">
    <reaction evidence="3">
        <text>N(6)-malonyl-L-lysyl-[protein] + NAD(+) + H2O = 2''-O-malonyl-ADP-D-ribose + nicotinamide + L-lysyl-[protein]</text>
        <dbReference type="Rhea" id="RHEA:47672"/>
        <dbReference type="Rhea" id="RHEA-COMP:9752"/>
        <dbReference type="Rhea" id="RHEA-COMP:11878"/>
        <dbReference type="ChEBI" id="CHEBI:15377"/>
        <dbReference type="ChEBI" id="CHEBI:17154"/>
        <dbReference type="ChEBI" id="CHEBI:29969"/>
        <dbReference type="ChEBI" id="CHEBI:57540"/>
        <dbReference type="ChEBI" id="CHEBI:87831"/>
        <dbReference type="ChEBI" id="CHEBI:87833"/>
    </reaction>
</comment>
<accession>A0A836K948</accession>
<dbReference type="GO" id="GO:0036054">
    <property type="term" value="F:protein-malonyllysine demalonylase activity"/>
    <property type="evidence" value="ECO:0007669"/>
    <property type="project" value="UniProtKB-UniRule"/>
</dbReference>
<dbReference type="GeneID" id="92356940"/>
<reference evidence="7" key="2">
    <citation type="journal article" date="2021" name="Sci. Data">
        <title>Chromosome-scale genome sequencing, assembly and annotation of six genomes from subfamily Leishmaniinae.</title>
        <authorList>
            <person name="Almutairi H."/>
            <person name="Urbaniak M.D."/>
            <person name="Bates M.D."/>
            <person name="Jariyapan N."/>
            <person name="Kwakye-Nuako G."/>
            <person name="Thomaz Soccol V."/>
            <person name="Al-Salem W.S."/>
            <person name="Dillon R.J."/>
            <person name="Bates P.A."/>
            <person name="Gatherer D."/>
        </authorList>
    </citation>
    <scope>NUCLEOTIDE SEQUENCE [LARGE SCALE GENOMIC DNA]</scope>
</reference>
<dbReference type="AlphaFoldDB" id="A0A836K948"/>
<keyword evidence="3" id="KW-0862">Zinc</keyword>
<feature type="binding site" evidence="3">
    <location>
        <position position="144"/>
    </location>
    <ligand>
        <name>Zn(2+)</name>
        <dbReference type="ChEBI" id="CHEBI:29105"/>
    </ligand>
</feature>
<dbReference type="InterPro" id="IPR027546">
    <property type="entry name" value="Sirtuin_class_III"/>
</dbReference>
<dbReference type="InterPro" id="IPR029035">
    <property type="entry name" value="DHS-like_NAD/FAD-binding_dom"/>
</dbReference>
<comment type="function">
    <text evidence="3">NAD-dependent lysine demalonylase, desuccinylase and deglutarylase that specifically removes malonyl, succinyl and glutaryl groups on target proteins. Has weak NAD-dependent protein deacetylase activity; however this activity may not be physiologically relevant in vivo.</text>
</comment>
<evidence type="ECO:0000256" key="2">
    <source>
        <dbReference type="ARBA" id="ARBA00023027"/>
    </source>
</evidence>
<dbReference type="PROSITE" id="PS50305">
    <property type="entry name" value="SIRTUIN"/>
    <property type="match status" value="1"/>
</dbReference>
<dbReference type="GO" id="GO:0070403">
    <property type="term" value="F:NAD+ binding"/>
    <property type="evidence" value="ECO:0007669"/>
    <property type="project" value="UniProtKB-UniRule"/>
</dbReference>
<dbReference type="InterPro" id="IPR003000">
    <property type="entry name" value="Sirtuin"/>
</dbReference>
<keyword evidence="3" id="KW-0479">Metal-binding</keyword>
<dbReference type="PANTHER" id="PTHR11085">
    <property type="entry name" value="NAD-DEPENDENT PROTEIN DEACYLASE SIRTUIN-5, MITOCHONDRIAL-RELATED"/>
    <property type="match status" value="1"/>
</dbReference>
<evidence type="ECO:0000256" key="1">
    <source>
        <dbReference type="ARBA" id="ARBA00022679"/>
    </source>
</evidence>
<dbReference type="GO" id="GO:0036055">
    <property type="term" value="F:protein-succinyllysine desuccinylase activity"/>
    <property type="evidence" value="ECO:0007669"/>
    <property type="project" value="UniProtKB-UniRule"/>
</dbReference>
<keyword evidence="3" id="KW-0496">Mitochondrion</keyword>
<feature type="binding site" evidence="3">
    <location>
        <position position="56"/>
    </location>
    <ligand>
        <name>substrate</name>
    </ligand>
</feature>
<dbReference type="Gene3D" id="3.30.1600.10">
    <property type="entry name" value="SIR2/SIRT2 'Small Domain"/>
    <property type="match status" value="1"/>
</dbReference>
<comment type="catalytic activity">
    <reaction evidence="3">
        <text>N(6)-succinyl-L-lysyl-[protein] + NAD(+) + H2O = 2''-O-succinyl-ADP-D-ribose + nicotinamide + L-lysyl-[protein]</text>
        <dbReference type="Rhea" id="RHEA:47668"/>
        <dbReference type="Rhea" id="RHEA-COMP:9752"/>
        <dbReference type="Rhea" id="RHEA-COMP:11877"/>
        <dbReference type="ChEBI" id="CHEBI:15377"/>
        <dbReference type="ChEBI" id="CHEBI:17154"/>
        <dbReference type="ChEBI" id="CHEBI:29969"/>
        <dbReference type="ChEBI" id="CHEBI:57540"/>
        <dbReference type="ChEBI" id="CHEBI:87830"/>
        <dbReference type="ChEBI" id="CHEBI:87832"/>
    </reaction>
</comment>
<feature type="binding site" evidence="3">
    <location>
        <position position="225"/>
    </location>
    <ligand>
        <name>NAD(+)</name>
        <dbReference type="ChEBI" id="CHEBI:57540"/>
    </ligand>
</feature>
<name>A0A836K948_9TRYP</name>
<dbReference type="GO" id="GO:0017136">
    <property type="term" value="F:histone deacetylase activity, NAD-dependent"/>
    <property type="evidence" value="ECO:0007669"/>
    <property type="project" value="TreeGrafter"/>
</dbReference>
<feature type="binding site" evidence="3">
    <location>
        <begin position="95"/>
        <end position="98"/>
    </location>
    <ligand>
        <name>NAD(+)</name>
        <dbReference type="ChEBI" id="CHEBI:57540"/>
    </ligand>
</feature>
<dbReference type="SMR" id="A0A836K948"/>
<dbReference type="HAMAP" id="MF_01121">
    <property type="entry name" value="Sirtuin_ClassIII"/>
    <property type="match status" value="1"/>
</dbReference>
<evidence type="ECO:0000259" key="5">
    <source>
        <dbReference type="PROSITE" id="PS50305"/>
    </source>
</evidence>
<keyword evidence="1 3" id="KW-0808">Transferase</keyword>
<dbReference type="InterPro" id="IPR026590">
    <property type="entry name" value="Ssirtuin_cat_dom"/>
</dbReference>
<comment type="catalytic activity">
    <reaction evidence="3">
        <text>N(6)-glutaryl-L-lysyl-[protein] + NAD(+) + H2O = 2''-O-glutaryl-ADP-D-ribose + nicotinamide + L-lysyl-[protein]</text>
        <dbReference type="Rhea" id="RHEA:47664"/>
        <dbReference type="Rhea" id="RHEA-COMP:9752"/>
        <dbReference type="Rhea" id="RHEA-COMP:11875"/>
        <dbReference type="ChEBI" id="CHEBI:15377"/>
        <dbReference type="ChEBI" id="CHEBI:17154"/>
        <dbReference type="ChEBI" id="CHEBI:29969"/>
        <dbReference type="ChEBI" id="CHEBI:57540"/>
        <dbReference type="ChEBI" id="CHEBI:87828"/>
        <dbReference type="ChEBI" id="CHEBI:87829"/>
    </reaction>
</comment>
<feature type="binding site" evidence="3">
    <location>
        <position position="121"/>
    </location>
    <ligand>
        <name>Zn(2+)</name>
        <dbReference type="ChEBI" id="CHEBI:29105"/>
    </ligand>
</feature>
<dbReference type="CDD" id="cd01412">
    <property type="entry name" value="SIRT5_Af1_CobB"/>
    <property type="match status" value="1"/>
</dbReference>
<dbReference type="InterPro" id="IPR050134">
    <property type="entry name" value="NAD-dep_sirtuin_deacylases"/>
</dbReference>
<feature type="binding site" evidence="3">
    <location>
        <begin position="207"/>
        <end position="209"/>
    </location>
    <ligand>
        <name>NAD(+)</name>
        <dbReference type="ChEBI" id="CHEBI:57540"/>
    </ligand>
</feature>
<sequence>MKVCRCITILTGAGISAESGIPTFRDSDGLWCHHRVEEVASPEAFIRNPDLVQLFYNERRRSLLLSSVEPNIAHRALARLEKQLEGRTKVVLVTQNVDNLHEWAESKNVLHMHGELLKARCSATGNVFEWRKDIVRDVDRCPDCGLLGTLRPHIVWFGEIPLCMDEVEAILSETDIFVSIGTSGNVYPAAGFVQRAHLHGARTVELNLQEGSNSVLFQESIYGKAGDVVPAWVDQVLRARLLW</sequence>
<dbReference type="SUPFAM" id="SSF52467">
    <property type="entry name" value="DHS-like NAD/FAD-binding domain"/>
    <property type="match status" value="1"/>
</dbReference>
<dbReference type="InterPro" id="IPR026591">
    <property type="entry name" value="Sirtuin_cat_small_dom_sf"/>
</dbReference>
<dbReference type="EC" id="2.3.1.-" evidence="3"/>
<dbReference type="NCBIfam" id="NF001755">
    <property type="entry name" value="PRK00481.1-5"/>
    <property type="match status" value="1"/>
</dbReference>
<evidence type="ECO:0000313" key="6">
    <source>
        <dbReference type="EMBL" id="KAG5467854.1"/>
    </source>
</evidence>
<protein>
    <recommendedName>
        <fullName evidence="3">NAD-dependent protein deacylase</fullName>
        <ecNumber evidence="3">2.3.1.-</ecNumber>
    </recommendedName>
    <alternativeName>
        <fullName evidence="3">Regulatory protein SIR2 homolog 5</fullName>
    </alternativeName>
</protein>
<comment type="similarity">
    <text evidence="3">Belongs to the sirtuin family. Class III subfamily.</text>
</comment>
<proteinExistence type="inferred from homology"/>
<feature type="binding site" evidence="3">
    <location>
        <begin position="12"/>
        <end position="31"/>
    </location>
    <ligand>
        <name>NAD(+)</name>
        <dbReference type="ChEBI" id="CHEBI:57540"/>
    </ligand>
</feature>
<dbReference type="Pfam" id="PF02146">
    <property type="entry name" value="SIR2"/>
    <property type="match status" value="1"/>
</dbReference>
<comment type="subcellular location">
    <subcellularLocation>
        <location evidence="3">Mitochondrion</location>
    </subcellularLocation>
</comment>
<comment type="cofactor">
    <cofactor evidence="3">
        <name>Zn(2+)</name>
        <dbReference type="ChEBI" id="CHEBI:29105"/>
    </cofactor>
    <text evidence="3">Binds 1 zinc ion per subunit.</text>
</comment>
<evidence type="ECO:0000313" key="7">
    <source>
        <dbReference type="Proteomes" id="UP000674143"/>
    </source>
</evidence>
<keyword evidence="2 3" id="KW-0520">NAD</keyword>
<feature type="domain" description="Deacetylase sirtuin-type" evidence="5">
    <location>
        <begin position="1"/>
        <end position="243"/>
    </location>
</feature>
<evidence type="ECO:0000256" key="3">
    <source>
        <dbReference type="HAMAP-Rule" id="MF_03160"/>
    </source>
</evidence>
<dbReference type="PANTHER" id="PTHR11085:SF4">
    <property type="entry name" value="NAD-DEPENDENT PROTEIN DEACYLASE"/>
    <property type="match status" value="1"/>
</dbReference>
<dbReference type="GO" id="GO:0005739">
    <property type="term" value="C:mitochondrion"/>
    <property type="evidence" value="ECO:0007669"/>
    <property type="project" value="UniProtKB-SubCell"/>
</dbReference>
<organism evidence="6 7">
    <name type="scientific">Leishmania orientalis</name>
    <dbReference type="NCBI Taxonomy" id="2249476"/>
    <lineage>
        <taxon>Eukaryota</taxon>
        <taxon>Discoba</taxon>
        <taxon>Euglenozoa</taxon>
        <taxon>Kinetoplastea</taxon>
        <taxon>Metakinetoplastina</taxon>
        <taxon>Trypanosomatida</taxon>
        <taxon>Trypanosomatidae</taxon>
        <taxon>Leishmaniinae</taxon>
        <taxon>Leishmania</taxon>
    </lineage>
</organism>
<dbReference type="Gene3D" id="3.40.50.1220">
    <property type="entry name" value="TPP-binding domain"/>
    <property type="match status" value="1"/>
</dbReference>
<evidence type="ECO:0000256" key="4">
    <source>
        <dbReference type="PROSITE-ProRule" id="PRU00236"/>
    </source>
</evidence>
<dbReference type="KEGG" id="loi:92356940"/>
<feature type="binding site" evidence="3">
    <location>
        <begin position="181"/>
        <end position="183"/>
    </location>
    <ligand>
        <name>NAD(+)</name>
        <dbReference type="ChEBI" id="CHEBI:57540"/>
    </ligand>
</feature>
<dbReference type="EMBL" id="JAFHLR010000034">
    <property type="protein sequence ID" value="KAG5467854.1"/>
    <property type="molecule type" value="Genomic_DNA"/>
</dbReference>
<reference evidence="7" key="1">
    <citation type="journal article" date="2021" name="Microbiol. Resour. Announc.">
        <title>LGAAP: Leishmaniinae Genome Assembly and Annotation Pipeline.</title>
        <authorList>
            <person name="Almutairi H."/>
            <person name="Urbaniak M.D."/>
            <person name="Bates M.D."/>
            <person name="Jariyapan N."/>
            <person name="Kwakye-Nuako G."/>
            <person name="Thomaz-Soccol V."/>
            <person name="Al-Salem W.S."/>
            <person name="Dillon R.J."/>
            <person name="Bates P.A."/>
            <person name="Gatherer D."/>
        </authorList>
    </citation>
    <scope>NUCLEOTIDE SEQUENCE [LARGE SCALE GENOMIC DNA]</scope>
</reference>
<dbReference type="GO" id="GO:0008270">
    <property type="term" value="F:zinc ion binding"/>
    <property type="evidence" value="ECO:0007669"/>
    <property type="project" value="UniProtKB-UniRule"/>
</dbReference>
<comment type="caution">
    <text evidence="6">The sequence shown here is derived from an EMBL/GenBank/DDBJ whole genome shotgun (WGS) entry which is preliminary data.</text>
</comment>